<dbReference type="Proteomes" id="UP000248887">
    <property type="component" value="Unassembled WGS sequence"/>
</dbReference>
<evidence type="ECO:0000313" key="3">
    <source>
        <dbReference type="Proteomes" id="UP000248887"/>
    </source>
</evidence>
<comment type="caution">
    <text evidence="2">The sequence shown here is derived from an EMBL/GenBank/DDBJ whole genome shotgun (WGS) entry which is preliminary data.</text>
</comment>
<evidence type="ECO:0000313" key="2">
    <source>
        <dbReference type="EMBL" id="PZQ84914.1"/>
    </source>
</evidence>
<sequence>MSHIRYEVVPHNDGWAYRLGDVYSETFPTHVAALAAARDVAARQAVPGETRPILYQDKAGNWHEETAQGIDRPDAEVQDTAG</sequence>
<gene>
    <name evidence="2" type="ORF">DI549_03275</name>
</gene>
<organism evidence="2 3">
    <name type="scientific">Ancylobacter novellus</name>
    <name type="common">Thiobacillus novellus</name>
    <dbReference type="NCBI Taxonomy" id="921"/>
    <lineage>
        <taxon>Bacteria</taxon>
        <taxon>Pseudomonadati</taxon>
        <taxon>Pseudomonadota</taxon>
        <taxon>Alphaproteobacteria</taxon>
        <taxon>Hyphomicrobiales</taxon>
        <taxon>Xanthobacteraceae</taxon>
        <taxon>Ancylobacter</taxon>
    </lineage>
</organism>
<reference evidence="2 3" key="1">
    <citation type="submission" date="2017-08" db="EMBL/GenBank/DDBJ databases">
        <title>Infants hospitalized years apart are colonized by the same room-sourced microbial strains.</title>
        <authorList>
            <person name="Brooks B."/>
            <person name="Olm M.R."/>
            <person name="Firek B.A."/>
            <person name="Baker R."/>
            <person name="Thomas B.C."/>
            <person name="Morowitz M.J."/>
            <person name="Banfield J.F."/>
        </authorList>
    </citation>
    <scope>NUCLEOTIDE SEQUENCE [LARGE SCALE GENOMIC DNA]</scope>
    <source>
        <strain evidence="2">S2_005_001_R2_27</strain>
    </source>
</reference>
<feature type="compositionally biased region" description="Basic and acidic residues" evidence="1">
    <location>
        <begin position="60"/>
        <end position="75"/>
    </location>
</feature>
<dbReference type="InterPro" id="IPR018691">
    <property type="entry name" value="DUF2188"/>
</dbReference>
<protein>
    <recommendedName>
        <fullName evidence="4">DUF2188 domain-containing protein</fullName>
    </recommendedName>
</protein>
<evidence type="ECO:0008006" key="4">
    <source>
        <dbReference type="Google" id="ProtNLM"/>
    </source>
</evidence>
<accession>A0A2W5R7V3</accession>
<evidence type="ECO:0000256" key="1">
    <source>
        <dbReference type="SAM" id="MobiDB-lite"/>
    </source>
</evidence>
<dbReference type="EMBL" id="QFQD01000006">
    <property type="protein sequence ID" value="PZQ84914.1"/>
    <property type="molecule type" value="Genomic_DNA"/>
</dbReference>
<proteinExistence type="predicted"/>
<dbReference type="Pfam" id="PF09954">
    <property type="entry name" value="DUF2188"/>
    <property type="match status" value="1"/>
</dbReference>
<dbReference type="AlphaFoldDB" id="A0A2W5R7V3"/>
<feature type="region of interest" description="Disordered" evidence="1">
    <location>
        <begin position="57"/>
        <end position="82"/>
    </location>
</feature>
<name>A0A2W5R7V3_ANCNO</name>